<dbReference type="InterPro" id="IPR027417">
    <property type="entry name" value="P-loop_NTPase"/>
</dbReference>
<protein>
    <submittedName>
        <fullName evidence="1">Phage terminase large subunit</fullName>
    </submittedName>
</protein>
<sequence length="535" mass="60811">MLEELLAEADQNYDEDIELRRAERRRKAKGSFAYFCKTYLPQAFPLEFAEYQTALIDVVSKRTLSAEHEQLFKSVIAKTDHDFIKMPNPGEQLEAVLDIEPRDHGKTTRNTQALPLWIALNFPGEFPVLCAASKDSATDMLDAIKSALEDNDAIIDDYGVQKVKGNTWSKKKIQLANGSAIAAVGAGQTLRGIKNKFQRPTHVICDDLLKDDEVESRTQRDKIYKWFKRVILNLGKGALTIIANTIMHPDDLPSRLLNEIAEGQLENWLGLRFSAVVPNENGDALQHKDINEHITPLWPERWSVRDIIKKARDLGSSIFSTEWLNQPLSDEERKFHEEWIEYYAQLPIDVMRRLKIIMAVDPATGTKDGDFSAIVVVGYDPETGVYYVLYAWIERKSDLQLAYKIIEVFKVWKPKTIWFEDVVFQKIYKKMVAREAAKMSIRLPLKSFKGGNKDLRIQSLAPYIENGVLQFKEEQTRLVQQILNYPKDHDDGPDALEMCISKLENSGGFVGGSTVGHAAVRTIAQKISAFTGGYR</sequence>
<dbReference type="NCBIfam" id="TIGR01630">
    <property type="entry name" value="psiM2_ORF9"/>
    <property type="match status" value="1"/>
</dbReference>
<comment type="caution">
    <text evidence="1">The sequence shown here is derived from an EMBL/GenBank/DDBJ whole genome shotgun (WGS) entry which is preliminary data.</text>
</comment>
<gene>
    <name evidence="1" type="primary">terL</name>
    <name evidence="1" type="ORF">HG263_05430</name>
</gene>
<accession>A0A849VE21</accession>
<dbReference type="Gene3D" id="3.40.50.300">
    <property type="entry name" value="P-loop containing nucleotide triphosphate hydrolases"/>
    <property type="match status" value="1"/>
</dbReference>
<dbReference type="AlphaFoldDB" id="A0A849VE21"/>
<evidence type="ECO:0000313" key="1">
    <source>
        <dbReference type="EMBL" id="NOU49977.1"/>
    </source>
</evidence>
<dbReference type="RefSeq" id="WP_171625059.1">
    <property type="nucleotide sequence ID" value="NZ_JABBPG010000002.1"/>
</dbReference>
<proteinExistence type="predicted"/>
<keyword evidence="2" id="KW-1185">Reference proteome</keyword>
<name>A0A849VE21_9GAMM</name>
<dbReference type="EMBL" id="JABBPG010000002">
    <property type="protein sequence ID" value="NOU49977.1"/>
    <property type="molecule type" value="Genomic_DNA"/>
</dbReference>
<dbReference type="InterPro" id="IPR006517">
    <property type="entry name" value="Phage_terminase_lsu-like_C"/>
</dbReference>
<reference evidence="1 2" key="1">
    <citation type="submission" date="2020-04" db="EMBL/GenBank/DDBJ databases">
        <title>Pseudoalteromonas caenipelagi sp. nov., isolated from a tidal flat.</title>
        <authorList>
            <person name="Park S."/>
            <person name="Yoon J.-H."/>
        </authorList>
    </citation>
    <scope>NUCLEOTIDE SEQUENCE [LARGE SCALE GENOMIC DNA]</scope>
    <source>
        <strain evidence="1 2">JBTF-M23</strain>
    </source>
</reference>
<dbReference type="Gene3D" id="3.30.420.240">
    <property type="match status" value="1"/>
</dbReference>
<evidence type="ECO:0000313" key="2">
    <source>
        <dbReference type="Proteomes" id="UP000586305"/>
    </source>
</evidence>
<organism evidence="1 2">
    <name type="scientific">Pseudoalteromonas caenipelagi</name>
    <dbReference type="NCBI Taxonomy" id="2726988"/>
    <lineage>
        <taxon>Bacteria</taxon>
        <taxon>Pseudomonadati</taxon>
        <taxon>Pseudomonadota</taxon>
        <taxon>Gammaproteobacteria</taxon>
        <taxon>Alteromonadales</taxon>
        <taxon>Pseudoalteromonadaceae</taxon>
        <taxon>Pseudoalteromonas</taxon>
    </lineage>
</organism>
<dbReference type="Proteomes" id="UP000586305">
    <property type="component" value="Unassembled WGS sequence"/>
</dbReference>